<evidence type="ECO:0000313" key="7">
    <source>
        <dbReference type="Proteomes" id="UP001056336"/>
    </source>
</evidence>
<dbReference type="PANTHER" id="PTHR43585">
    <property type="entry name" value="FUMIPYRROLE BIOSYNTHESIS PROTEIN C"/>
    <property type="match status" value="1"/>
</dbReference>
<dbReference type="RefSeq" id="WP_249774147.1">
    <property type="nucleotide sequence ID" value="NZ_CP097332.1"/>
</dbReference>
<proteinExistence type="predicted"/>
<dbReference type="PROSITE" id="PS00867">
    <property type="entry name" value="CPSASE_2"/>
    <property type="match status" value="1"/>
</dbReference>
<gene>
    <name evidence="6" type="ORF">M6D93_09685</name>
</gene>
<keyword evidence="3 4" id="KW-0067">ATP-binding</keyword>
<feature type="domain" description="ATP-grasp" evidence="5">
    <location>
        <begin position="117"/>
        <end position="319"/>
    </location>
</feature>
<dbReference type="PROSITE" id="PS50975">
    <property type="entry name" value="ATP_GRASP"/>
    <property type="match status" value="1"/>
</dbReference>
<evidence type="ECO:0000313" key="6">
    <source>
        <dbReference type="EMBL" id="UQX90251.1"/>
    </source>
</evidence>
<organism evidence="6 7">
    <name type="scientific">Jatrophihabitans telluris</name>
    <dbReference type="NCBI Taxonomy" id="2038343"/>
    <lineage>
        <taxon>Bacteria</taxon>
        <taxon>Bacillati</taxon>
        <taxon>Actinomycetota</taxon>
        <taxon>Actinomycetes</taxon>
        <taxon>Jatrophihabitantales</taxon>
        <taxon>Jatrophihabitantaceae</taxon>
        <taxon>Jatrophihabitans</taxon>
    </lineage>
</organism>
<keyword evidence="1" id="KW-0436">Ligase</keyword>
<evidence type="ECO:0000256" key="4">
    <source>
        <dbReference type="PROSITE-ProRule" id="PRU00409"/>
    </source>
</evidence>
<keyword evidence="2 4" id="KW-0547">Nucleotide-binding</keyword>
<name>A0ABY4R2W0_9ACTN</name>
<dbReference type="PIRSF" id="PIRSF029120">
    <property type="entry name" value="UCP029120"/>
    <property type="match status" value="1"/>
</dbReference>
<evidence type="ECO:0000256" key="2">
    <source>
        <dbReference type="ARBA" id="ARBA00022741"/>
    </source>
</evidence>
<dbReference type="InterPro" id="IPR011226">
    <property type="entry name" value="ATP-grasp_fam"/>
</dbReference>
<dbReference type="SUPFAM" id="SSF56059">
    <property type="entry name" value="Glutathione synthetase ATP-binding domain-like"/>
    <property type="match status" value="1"/>
</dbReference>
<dbReference type="PANTHER" id="PTHR43585:SF2">
    <property type="entry name" value="ATP-GRASP ENZYME FSQD"/>
    <property type="match status" value="1"/>
</dbReference>
<dbReference type="Pfam" id="PF15632">
    <property type="entry name" value="ATPgrasp_Ter"/>
    <property type="match status" value="1"/>
</dbReference>
<reference evidence="6" key="1">
    <citation type="journal article" date="2018" name="Int. J. Syst. Evol. Microbiol.">
        <title>Jatrophihabitans telluris sp. nov., isolated from sediment soil of lava forest wetlands and the emended description of the genus Jatrophihabitans.</title>
        <authorList>
            <person name="Lee K.C."/>
            <person name="Suh M.K."/>
            <person name="Eom M.K."/>
            <person name="Kim K.K."/>
            <person name="Kim J.S."/>
            <person name="Kim D.S."/>
            <person name="Ko S.H."/>
            <person name="Shin Y.K."/>
            <person name="Lee J.S."/>
        </authorList>
    </citation>
    <scope>NUCLEOTIDE SEQUENCE</scope>
    <source>
        <strain evidence="6">N237</strain>
    </source>
</reference>
<evidence type="ECO:0000256" key="3">
    <source>
        <dbReference type="ARBA" id="ARBA00022840"/>
    </source>
</evidence>
<keyword evidence="7" id="KW-1185">Reference proteome</keyword>
<dbReference type="Gene3D" id="3.40.50.20">
    <property type="match status" value="1"/>
</dbReference>
<dbReference type="Gene3D" id="3.30.470.20">
    <property type="entry name" value="ATP-grasp fold, B domain"/>
    <property type="match status" value="1"/>
</dbReference>
<evidence type="ECO:0000256" key="1">
    <source>
        <dbReference type="ARBA" id="ARBA00022598"/>
    </source>
</evidence>
<dbReference type="Proteomes" id="UP001056336">
    <property type="component" value="Chromosome"/>
</dbReference>
<dbReference type="InterPro" id="IPR011761">
    <property type="entry name" value="ATP-grasp"/>
</dbReference>
<dbReference type="InterPro" id="IPR052032">
    <property type="entry name" value="ATP-dep_AA_Ligase"/>
</dbReference>
<reference evidence="6" key="2">
    <citation type="submission" date="2022-05" db="EMBL/GenBank/DDBJ databases">
        <authorList>
            <person name="Kim J.-S."/>
            <person name="Lee K."/>
            <person name="Suh M."/>
            <person name="Eom M."/>
            <person name="Kim J.-S."/>
            <person name="Kim D.-S."/>
            <person name="Ko S.-H."/>
            <person name="Shin Y."/>
            <person name="Lee J.-S."/>
        </authorList>
    </citation>
    <scope>NUCLEOTIDE SEQUENCE</scope>
    <source>
        <strain evidence="6">N237</strain>
    </source>
</reference>
<accession>A0ABY4R2W0</accession>
<evidence type="ECO:0000259" key="5">
    <source>
        <dbReference type="PROSITE" id="PS50975"/>
    </source>
</evidence>
<sequence length="359" mass="38344">MLSIYFNRTYATATHVFDLLRDNPDRRQVRILASHVDPDSPVLARADLAFAEPDLTGEHYIEWALDFTARHGVDIFVPRVEQAVIAAARDRFAAAGVAVLAPSAQAIAHFEDKAATYHDAQARGVPVPPFHVVRTGQSLIEAYGRLRTAADRVIMKPVSGVGAAGFRVLTDEPLLLGDVIGPLEPLVGLGPVVNALDRAHEAGTSVPPLLLMPLLPGPEVSVDALSDDGGRTVGSVARSKDGRRRMIVEDERATAIATTLIGAHRLSTLSNTQVRYWQAPGDTEPRPYLLEVNTRISGGLFQTKLAGVNLAWSAVRMALGLEPQLGVPNTGIGYTTGSSVLSSGTVSAEKALRSEHPVP</sequence>
<protein>
    <submittedName>
        <fullName evidence="6">ATP-grasp domain-containing protein</fullName>
    </submittedName>
</protein>
<dbReference type="InterPro" id="IPR005479">
    <property type="entry name" value="CPAse_ATP-bd"/>
</dbReference>
<dbReference type="EMBL" id="CP097332">
    <property type="protein sequence ID" value="UQX90251.1"/>
    <property type="molecule type" value="Genomic_DNA"/>
</dbReference>